<protein>
    <submittedName>
        <fullName evidence="1">Uncharacterized protein</fullName>
    </submittedName>
</protein>
<sequence length="90" mass="9434">MSLTRIGDGPASVVATAGFAAPWARSGFDPDHFALDCLRLALFLPITQLIGLDPAKAGVLADAAEELFPLPPGFGRGLRDRLAPPPQRAL</sequence>
<dbReference type="RefSeq" id="WP_148354496.1">
    <property type="nucleotide sequence ID" value="NZ_JBHSBF010000032.1"/>
</dbReference>
<gene>
    <name evidence="1" type="ORF">FXF65_35665</name>
</gene>
<reference evidence="1 2" key="1">
    <citation type="submission" date="2019-08" db="EMBL/GenBank/DDBJ databases">
        <title>Actinomadura sp. nov. CYP1-5 isolated from mountain soil.</title>
        <authorList>
            <person name="Songsumanus A."/>
            <person name="Kuncharoen N."/>
            <person name="Kudo T."/>
            <person name="Yuki M."/>
            <person name="Igarashi Y."/>
            <person name="Tanasupawat S."/>
        </authorList>
    </citation>
    <scope>NUCLEOTIDE SEQUENCE [LARGE SCALE GENOMIC DNA]</scope>
    <source>
        <strain evidence="1 2">GKU157</strain>
    </source>
</reference>
<proteinExistence type="predicted"/>
<dbReference type="Proteomes" id="UP000322634">
    <property type="component" value="Unassembled WGS sequence"/>
</dbReference>
<keyword evidence="2" id="KW-1185">Reference proteome</keyword>
<organism evidence="1 2">
    <name type="scientific">Actinomadura syzygii</name>
    <dbReference type="NCBI Taxonomy" id="1427538"/>
    <lineage>
        <taxon>Bacteria</taxon>
        <taxon>Bacillati</taxon>
        <taxon>Actinomycetota</taxon>
        <taxon>Actinomycetes</taxon>
        <taxon>Streptosporangiales</taxon>
        <taxon>Thermomonosporaceae</taxon>
        <taxon>Actinomadura</taxon>
    </lineage>
</organism>
<name>A0A5D0TU38_9ACTN</name>
<dbReference type="EMBL" id="VSFF01000015">
    <property type="protein sequence ID" value="TYC08876.1"/>
    <property type="molecule type" value="Genomic_DNA"/>
</dbReference>
<comment type="caution">
    <text evidence="1">The sequence shown here is derived from an EMBL/GenBank/DDBJ whole genome shotgun (WGS) entry which is preliminary data.</text>
</comment>
<evidence type="ECO:0000313" key="1">
    <source>
        <dbReference type="EMBL" id="TYC08876.1"/>
    </source>
</evidence>
<accession>A0A5D0TU38</accession>
<evidence type="ECO:0000313" key="2">
    <source>
        <dbReference type="Proteomes" id="UP000322634"/>
    </source>
</evidence>
<dbReference type="AlphaFoldDB" id="A0A5D0TU38"/>